<protein>
    <submittedName>
        <fullName evidence="2">Uncharacterized protein</fullName>
    </submittedName>
</protein>
<comment type="caution">
    <text evidence="2">The sequence shown here is derived from an EMBL/GenBank/DDBJ whole genome shotgun (WGS) entry which is preliminary data.</text>
</comment>
<proteinExistence type="predicted"/>
<organism evidence="2 3">
    <name type="scientific">Nonomuraea ferruginea</name>
    <dbReference type="NCBI Taxonomy" id="46174"/>
    <lineage>
        <taxon>Bacteria</taxon>
        <taxon>Bacillati</taxon>
        <taxon>Actinomycetota</taxon>
        <taxon>Actinomycetes</taxon>
        <taxon>Streptosporangiales</taxon>
        <taxon>Streptosporangiaceae</taxon>
        <taxon>Nonomuraea</taxon>
    </lineage>
</organism>
<keyword evidence="3" id="KW-1185">Reference proteome</keyword>
<gene>
    <name evidence="2" type="ORF">OUY24_25160</name>
</gene>
<dbReference type="Proteomes" id="UP001212498">
    <property type="component" value="Unassembled WGS sequence"/>
</dbReference>
<evidence type="ECO:0000256" key="1">
    <source>
        <dbReference type="SAM" id="MobiDB-lite"/>
    </source>
</evidence>
<reference evidence="2 3" key="1">
    <citation type="submission" date="2022-11" db="EMBL/GenBank/DDBJ databases">
        <title>Nonomuraea corallina sp. nov., a new species of the genus Nonomuraea isolated from sea side sediment in Thai sea.</title>
        <authorList>
            <person name="Ngamcharungchit C."/>
            <person name="Matsumoto A."/>
            <person name="Suriyachadkun C."/>
            <person name="Panbangred W."/>
            <person name="Inahashi Y."/>
            <person name="Intra B."/>
        </authorList>
    </citation>
    <scope>NUCLEOTIDE SEQUENCE [LARGE SCALE GENOMIC DNA]</scope>
    <source>
        <strain evidence="2 3">DSM 43553</strain>
    </source>
</reference>
<name>A0ABT4T4K6_9ACTN</name>
<evidence type="ECO:0000313" key="3">
    <source>
        <dbReference type="Proteomes" id="UP001212498"/>
    </source>
</evidence>
<feature type="region of interest" description="Disordered" evidence="1">
    <location>
        <begin position="1"/>
        <end position="23"/>
    </location>
</feature>
<dbReference type="EMBL" id="JAPNUD010000080">
    <property type="protein sequence ID" value="MDA0643931.1"/>
    <property type="molecule type" value="Genomic_DNA"/>
</dbReference>
<sequence>MFDFARRVGLSPRQRGETSGRDTCPDIWELDNGAFAVIGTDVTDQVRDRLPEDVHCASYERVVIVTRRTMIAAKRDLPDA</sequence>
<accession>A0ABT4T4K6</accession>
<evidence type="ECO:0000313" key="2">
    <source>
        <dbReference type="EMBL" id="MDA0643931.1"/>
    </source>
</evidence>
<feature type="compositionally biased region" description="Basic and acidic residues" evidence="1">
    <location>
        <begin position="14"/>
        <end position="23"/>
    </location>
</feature>
<dbReference type="RefSeq" id="WP_271278071.1">
    <property type="nucleotide sequence ID" value="NZ_BAABFD010000001.1"/>
</dbReference>